<keyword evidence="3 6" id="KW-0378">Hydrolase</keyword>
<dbReference type="InterPro" id="IPR000326">
    <property type="entry name" value="PAP2/HPO"/>
</dbReference>
<dbReference type="GO" id="GO:0006487">
    <property type="term" value="P:protein N-linked glycosylation"/>
    <property type="evidence" value="ECO:0007669"/>
    <property type="project" value="UniProtKB-UniRule"/>
</dbReference>
<comment type="catalytic activity">
    <reaction evidence="6">
        <text>a di-trans,poly-cis-dolichyl diphosphate + H2O = a di-trans,poly-cis-dolichyl phosphate + phosphate + H(+)</text>
        <dbReference type="Rhea" id="RHEA:14385"/>
        <dbReference type="Rhea" id="RHEA-COMP:19498"/>
        <dbReference type="Rhea" id="RHEA-COMP:19506"/>
        <dbReference type="ChEBI" id="CHEBI:15377"/>
        <dbReference type="ChEBI" id="CHEBI:15378"/>
        <dbReference type="ChEBI" id="CHEBI:43474"/>
        <dbReference type="ChEBI" id="CHEBI:57497"/>
        <dbReference type="ChEBI" id="CHEBI:57683"/>
        <dbReference type="EC" id="3.6.1.43"/>
    </reaction>
</comment>
<evidence type="ECO:0000256" key="1">
    <source>
        <dbReference type="ARBA" id="ARBA00004141"/>
    </source>
</evidence>
<evidence type="ECO:0000256" key="6">
    <source>
        <dbReference type="RuleBase" id="RU367078"/>
    </source>
</evidence>
<dbReference type="PANTHER" id="PTHR11247">
    <property type="entry name" value="PALMITOYL-PROTEIN THIOESTERASE/DOLICHYLDIPHOSPHATASE 1"/>
    <property type="match status" value="1"/>
</dbReference>
<organism evidence="8">
    <name type="scientific">Lotharella globosa</name>
    <dbReference type="NCBI Taxonomy" id="91324"/>
    <lineage>
        <taxon>Eukaryota</taxon>
        <taxon>Sar</taxon>
        <taxon>Rhizaria</taxon>
        <taxon>Cercozoa</taxon>
        <taxon>Chlorarachniophyceae</taxon>
        <taxon>Lotharella</taxon>
    </lineage>
</organism>
<reference evidence="8" key="1">
    <citation type="submission" date="2021-01" db="EMBL/GenBank/DDBJ databases">
        <authorList>
            <person name="Corre E."/>
            <person name="Pelletier E."/>
            <person name="Niang G."/>
            <person name="Scheremetjew M."/>
            <person name="Finn R."/>
            <person name="Kale V."/>
            <person name="Holt S."/>
            <person name="Cochrane G."/>
            <person name="Meng A."/>
            <person name="Brown T."/>
            <person name="Cohen L."/>
        </authorList>
    </citation>
    <scope>NUCLEOTIDE SEQUENCE</scope>
    <source>
        <strain evidence="8">CCCM811</strain>
    </source>
</reference>
<dbReference type="UniPathway" id="UPA00378"/>
<dbReference type="Gene3D" id="1.20.144.10">
    <property type="entry name" value="Phosphatidic acid phosphatase type 2/haloperoxidase"/>
    <property type="match status" value="1"/>
</dbReference>
<keyword evidence="6" id="KW-0256">Endoplasmic reticulum</keyword>
<dbReference type="PANTHER" id="PTHR11247:SF1">
    <property type="entry name" value="DOLICHYLDIPHOSPHATASE 1"/>
    <property type="match status" value="1"/>
</dbReference>
<dbReference type="EC" id="3.6.1.43" evidence="6"/>
<sequence>MTLKAFSLTHVVYDDENPLEKLLALITLAPIFIVVSYVTLLASKRQIHIAGMFLGQLVNEALNFALKTTIKEPRPLGCGHPGYGMPSSHSQFMAYLAVYCVLWSYRRVKLDDYLWKILGNAGLCALAALVMYSRVALRYHTVNQVLVGAFVGSIFAIFWTALTAIYVDPEISKIEKWKITRMLYFRGHDHR</sequence>
<evidence type="ECO:0000256" key="5">
    <source>
        <dbReference type="ARBA" id="ARBA00023136"/>
    </source>
</evidence>
<evidence type="ECO:0000313" key="8">
    <source>
        <dbReference type="EMBL" id="CAE0645863.1"/>
    </source>
</evidence>
<evidence type="ECO:0000259" key="7">
    <source>
        <dbReference type="SMART" id="SM00014"/>
    </source>
</evidence>
<dbReference type="SMART" id="SM00014">
    <property type="entry name" value="acidPPc"/>
    <property type="match status" value="1"/>
</dbReference>
<feature type="domain" description="Phosphatidic acid phosphatase type 2/haloperoxidase" evidence="7">
    <location>
        <begin position="49"/>
        <end position="160"/>
    </location>
</feature>
<keyword evidence="2 6" id="KW-0812">Transmembrane</keyword>
<proteinExistence type="inferred from homology"/>
<evidence type="ECO:0000256" key="2">
    <source>
        <dbReference type="ARBA" id="ARBA00022692"/>
    </source>
</evidence>
<comment type="pathway">
    <text evidence="6">Protein modification; protein glycosylation.</text>
</comment>
<dbReference type="InterPro" id="IPR039667">
    <property type="entry name" value="Dolichyldiphosphatase_PAP2"/>
</dbReference>
<keyword evidence="5 6" id="KW-0472">Membrane</keyword>
<feature type="transmembrane region" description="Helical" evidence="6">
    <location>
        <begin position="22"/>
        <end position="42"/>
    </location>
</feature>
<gene>
    <name evidence="8" type="ORF">LGLO00237_LOCUS1498</name>
</gene>
<protein>
    <recommendedName>
        <fullName evidence="6">Dolichyldiphosphatase</fullName>
        <ecNumber evidence="6">3.6.1.43</ecNumber>
    </recommendedName>
</protein>
<dbReference type="SUPFAM" id="SSF48317">
    <property type="entry name" value="Acid phosphatase/Vanadium-dependent haloperoxidase"/>
    <property type="match status" value="1"/>
</dbReference>
<name>A0A6U3AVT9_9EUKA</name>
<dbReference type="EMBL" id="HBIV01002193">
    <property type="protein sequence ID" value="CAE0645863.1"/>
    <property type="molecule type" value="Transcribed_RNA"/>
</dbReference>
<feature type="transmembrane region" description="Helical" evidence="6">
    <location>
        <begin position="145"/>
        <end position="167"/>
    </location>
</feature>
<comment type="function">
    <text evidence="6">Required for efficient N-glycosylation. Necessary for maintaining optimal levels of dolichol-linked oligosaccharides. Hydrolyzes dolichyl pyrophosphate at a very high rate and dolichyl monophosphate at a much lower rate. Does not act on phosphatidate.</text>
</comment>
<keyword evidence="4 6" id="KW-1133">Transmembrane helix</keyword>
<evidence type="ECO:0000256" key="3">
    <source>
        <dbReference type="ARBA" id="ARBA00022801"/>
    </source>
</evidence>
<dbReference type="GO" id="GO:0005789">
    <property type="term" value="C:endoplasmic reticulum membrane"/>
    <property type="evidence" value="ECO:0007669"/>
    <property type="project" value="UniProtKB-SubCell"/>
</dbReference>
<comment type="similarity">
    <text evidence="6">Belongs to the dolichyldiphosphatase family.</text>
</comment>
<dbReference type="GO" id="GO:0047874">
    <property type="term" value="F:dolichyldiphosphatase activity"/>
    <property type="evidence" value="ECO:0007669"/>
    <property type="project" value="UniProtKB-UniRule"/>
</dbReference>
<dbReference type="GO" id="GO:0008610">
    <property type="term" value="P:lipid biosynthetic process"/>
    <property type="evidence" value="ECO:0007669"/>
    <property type="project" value="TreeGrafter"/>
</dbReference>
<evidence type="ECO:0000256" key="4">
    <source>
        <dbReference type="ARBA" id="ARBA00022989"/>
    </source>
</evidence>
<dbReference type="Pfam" id="PF01569">
    <property type="entry name" value="PAP2"/>
    <property type="match status" value="1"/>
</dbReference>
<dbReference type="InterPro" id="IPR036938">
    <property type="entry name" value="PAP2/HPO_sf"/>
</dbReference>
<dbReference type="AlphaFoldDB" id="A0A6U3AVT9"/>
<dbReference type="CDD" id="cd03382">
    <property type="entry name" value="PAP2_dolichyldiphosphatase"/>
    <property type="match status" value="1"/>
</dbReference>
<feature type="transmembrane region" description="Helical" evidence="6">
    <location>
        <begin position="113"/>
        <end position="133"/>
    </location>
</feature>
<comment type="subcellular location">
    <subcellularLocation>
        <location evidence="6">Endoplasmic reticulum membrane</location>
        <topology evidence="6">Multi-pass membrane protein</topology>
    </subcellularLocation>
    <subcellularLocation>
        <location evidence="1">Membrane</location>
        <topology evidence="1">Multi-pass membrane protein</topology>
    </subcellularLocation>
</comment>
<accession>A0A6U3AVT9</accession>